<sequence>MAWVYLVIAGIFEVGFATSLKLSENFSNWPYTIGFFVCAAISFGLLVVAIKHIPLGTAYAVWTGIGAFGTVLVGILFFGDPATVGRIVFLVLLIGSIIGLKLVSPDERKPTQVKEAS</sequence>
<name>A0A511R6P7_9DEIN</name>
<evidence type="ECO:0000256" key="3">
    <source>
        <dbReference type="ARBA" id="ARBA00022475"/>
    </source>
</evidence>
<evidence type="ECO:0000256" key="5">
    <source>
        <dbReference type="ARBA" id="ARBA00022989"/>
    </source>
</evidence>
<accession>A0A511R6P7</accession>
<evidence type="ECO:0000313" key="10">
    <source>
        <dbReference type="Proteomes" id="UP000321197"/>
    </source>
</evidence>
<dbReference type="Gene3D" id="1.10.3730.20">
    <property type="match status" value="1"/>
</dbReference>
<evidence type="ECO:0000256" key="8">
    <source>
        <dbReference type="SAM" id="Phobius"/>
    </source>
</evidence>
<comment type="similarity">
    <text evidence="7">Belongs to the drug/metabolite transporter (DMT) superfamily. Small multidrug resistance (SMR) (TC 2.A.7.1) family.</text>
</comment>
<dbReference type="PANTHER" id="PTHR30561:SF0">
    <property type="entry name" value="GUANIDINIUM EXPORTER"/>
    <property type="match status" value="1"/>
</dbReference>
<evidence type="ECO:0000256" key="4">
    <source>
        <dbReference type="ARBA" id="ARBA00022692"/>
    </source>
</evidence>
<reference evidence="9 10" key="1">
    <citation type="submission" date="2019-07" db="EMBL/GenBank/DDBJ databases">
        <title>Whole genome shotgun sequence of Meiothermus hypogaeus NBRC 106114.</title>
        <authorList>
            <person name="Hosoyama A."/>
            <person name="Uohara A."/>
            <person name="Ohji S."/>
            <person name="Ichikawa N."/>
        </authorList>
    </citation>
    <scope>NUCLEOTIDE SEQUENCE [LARGE SCALE GENOMIC DNA]</scope>
    <source>
        <strain evidence="9 10">NBRC 106114</strain>
    </source>
</reference>
<feature type="transmembrane region" description="Helical" evidence="8">
    <location>
        <begin position="33"/>
        <end position="50"/>
    </location>
</feature>
<dbReference type="GO" id="GO:0005886">
    <property type="term" value="C:plasma membrane"/>
    <property type="evidence" value="ECO:0007669"/>
    <property type="project" value="UniProtKB-SubCell"/>
</dbReference>
<dbReference type="FunFam" id="1.10.3730.20:FF:000001">
    <property type="entry name" value="Quaternary ammonium compound resistance transporter SugE"/>
    <property type="match status" value="1"/>
</dbReference>
<gene>
    <name evidence="9" type="ORF">MHY01S_34310</name>
</gene>
<evidence type="ECO:0000256" key="6">
    <source>
        <dbReference type="ARBA" id="ARBA00023136"/>
    </source>
</evidence>
<dbReference type="SUPFAM" id="SSF103481">
    <property type="entry name" value="Multidrug resistance efflux transporter EmrE"/>
    <property type="match status" value="1"/>
</dbReference>
<evidence type="ECO:0000256" key="2">
    <source>
        <dbReference type="ARBA" id="ARBA00022448"/>
    </source>
</evidence>
<protein>
    <submittedName>
        <fullName evidence="9">QacE family quaternary ammonium compound efflux SMR transporter</fullName>
    </submittedName>
</protein>
<evidence type="ECO:0000256" key="7">
    <source>
        <dbReference type="RuleBase" id="RU003942"/>
    </source>
</evidence>
<dbReference type="InterPro" id="IPR037185">
    <property type="entry name" value="EmrE-like"/>
</dbReference>
<keyword evidence="5 8" id="KW-1133">Transmembrane helix</keyword>
<comment type="subcellular location">
    <subcellularLocation>
        <location evidence="1 7">Cell membrane</location>
        <topology evidence="1 7">Multi-pass membrane protein</topology>
    </subcellularLocation>
</comment>
<feature type="transmembrane region" description="Helical" evidence="8">
    <location>
        <begin position="84"/>
        <end position="104"/>
    </location>
</feature>
<keyword evidence="2" id="KW-0813">Transport</keyword>
<keyword evidence="6 8" id="KW-0472">Membrane</keyword>
<dbReference type="Pfam" id="PF00893">
    <property type="entry name" value="Multi_Drug_Res"/>
    <property type="match status" value="1"/>
</dbReference>
<dbReference type="InterPro" id="IPR045324">
    <property type="entry name" value="Small_multidrug_res"/>
</dbReference>
<dbReference type="GO" id="GO:0022857">
    <property type="term" value="F:transmembrane transporter activity"/>
    <property type="evidence" value="ECO:0007669"/>
    <property type="project" value="InterPro"/>
</dbReference>
<dbReference type="Proteomes" id="UP000321197">
    <property type="component" value="Unassembled WGS sequence"/>
</dbReference>
<keyword evidence="4 7" id="KW-0812">Transmembrane</keyword>
<feature type="transmembrane region" description="Helical" evidence="8">
    <location>
        <begin position="57"/>
        <end position="78"/>
    </location>
</feature>
<dbReference type="InterPro" id="IPR000390">
    <property type="entry name" value="Small_drug/metabolite_transptr"/>
</dbReference>
<dbReference type="RefSeq" id="WP_119340757.1">
    <property type="nucleotide sequence ID" value="NZ_BJXL01000206.1"/>
</dbReference>
<organism evidence="9 10">
    <name type="scientific">Meiothermus hypogaeus NBRC 106114</name>
    <dbReference type="NCBI Taxonomy" id="1227553"/>
    <lineage>
        <taxon>Bacteria</taxon>
        <taxon>Thermotogati</taxon>
        <taxon>Deinococcota</taxon>
        <taxon>Deinococci</taxon>
        <taxon>Thermales</taxon>
        <taxon>Thermaceae</taxon>
        <taxon>Meiothermus</taxon>
    </lineage>
</organism>
<evidence type="ECO:0000256" key="1">
    <source>
        <dbReference type="ARBA" id="ARBA00004651"/>
    </source>
</evidence>
<dbReference type="EMBL" id="BJXL01000206">
    <property type="protein sequence ID" value="GEM85265.1"/>
    <property type="molecule type" value="Genomic_DNA"/>
</dbReference>
<evidence type="ECO:0000313" key="9">
    <source>
        <dbReference type="EMBL" id="GEM85265.1"/>
    </source>
</evidence>
<dbReference type="PANTHER" id="PTHR30561">
    <property type="entry name" value="SMR FAMILY PROTON-DEPENDENT DRUG EFFLUX TRANSPORTER SUGE"/>
    <property type="match status" value="1"/>
</dbReference>
<comment type="caution">
    <text evidence="9">The sequence shown here is derived from an EMBL/GenBank/DDBJ whole genome shotgun (WGS) entry which is preliminary data.</text>
</comment>
<dbReference type="AlphaFoldDB" id="A0A511R6P7"/>
<proteinExistence type="inferred from homology"/>
<keyword evidence="3" id="KW-1003">Cell membrane</keyword>
<dbReference type="OrthoDB" id="21828at2"/>